<feature type="coiled-coil region" evidence="1">
    <location>
        <begin position="113"/>
        <end position="147"/>
    </location>
</feature>
<organism evidence="4 5">
    <name type="scientific">Spodoptera litura</name>
    <name type="common">Asian cotton leafworm</name>
    <dbReference type="NCBI Taxonomy" id="69820"/>
    <lineage>
        <taxon>Eukaryota</taxon>
        <taxon>Metazoa</taxon>
        <taxon>Ecdysozoa</taxon>
        <taxon>Arthropoda</taxon>
        <taxon>Hexapoda</taxon>
        <taxon>Insecta</taxon>
        <taxon>Pterygota</taxon>
        <taxon>Neoptera</taxon>
        <taxon>Endopterygota</taxon>
        <taxon>Lepidoptera</taxon>
        <taxon>Glossata</taxon>
        <taxon>Ditrysia</taxon>
        <taxon>Noctuoidea</taxon>
        <taxon>Noctuidae</taxon>
        <taxon>Amphipyrinae</taxon>
        <taxon>Spodoptera</taxon>
    </lineage>
</organism>
<dbReference type="GO" id="GO:0000390">
    <property type="term" value="P:spliceosomal complex disassembly"/>
    <property type="evidence" value="ECO:0007669"/>
    <property type="project" value="InterPro"/>
</dbReference>
<reference evidence="5" key="1">
    <citation type="submission" date="2025-08" db="UniProtKB">
        <authorList>
            <consortium name="RefSeq"/>
        </authorList>
    </citation>
    <scope>IDENTIFICATION</scope>
    <source>
        <strain evidence="5">Ishihara</strain>
        <tissue evidence="5">Whole body</tissue>
    </source>
</reference>
<evidence type="ECO:0000313" key="5">
    <source>
        <dbReference type="RefSeq" id="XP_022836587.1"/>
    </source>
</evidence>
<accession>A0A9J7EVF2</accession>
<evidence type="ECO:0000259" key="3">
    <source>
        <dbReference type="Pfam" id="PF07842"/>
    </source>
</evidence>
<dbReference type="PANTHER" id="PTHR23329">
    <property type="entry name" value="TUFTELIN-INTERACTING PROTEIN 11-RELATED"/>
    <property type="match status" value="1"/>
</dbReference>
<sequence length="259" mass="29900">QKAKKEEELRRQKEKEDEKGPKEKNYNWKKSHKGRYFYRDAADVIQEGKPSMHTVTSNELSRVPVIDMTGKEKRVLSGYHALRAAAPRFEHEPRRHCQHFAAPQLAHNLMLVVDCCEQDIIQNARELQAAEDEIVVLERDLEDCNTKLQEQDKVINKVQGILQRVEMLNQPDVSLERAHDVLADLKETYPVEYDMFGLGTIAGNIVSPLLSSLLAPWEPLQAPDEHIPTFLKWRKLLTEEAYNSLLWQHFVPQLTTAAE</sequence>
<gene>
    <name evidence="5" type="primary">LOC111363957</name>
</gene>
<feature type="non-terminal residue" evidence="5">
    <location>
        <position position="1"/>
    </location>
</feature>
<dbReference type="PANTHER" id="PTHR23329:SF1">
    <property type="entry name" value="TUFTELIN-INTERACTING PROTEIN 11"/>
    <property type="match status" value="1"/>
</dbReference>
<feature type="compositionally biased region" description="Basic and acidic residues" evidence="2">
    <location>
        <begin position="1"/>
        <end position="26"/>
    </location>
</feature>
<dbReference type="OrthoDB" id="4822at2759"/>
<protein>
    <submittedName>
        <fullName evidence="5">Septin-interacting protein 1-like</fullName>
    </submittedName>
</protein>
<evidence type="ECO:0000313" key="4">
    <source>
        <dbReference type="Proteomes" id="UP000301870"/>
    </source>
</evidence>
<evidence type="ECO:0000256" key="1">
    <source>
        <dbReference type="SAM" id="Coils"/>
    </source>
</evidence>
<feature type="region of interest" description="Disordered" evidence="2">
    <location>
        <begin position="1"/>
        <end position="27"/>
    </location>
</feature>
<dbReference type="KEGG" id="sliu:111363957"/>
<evidence type="ECO:0000256" key="2">
    <source>
        <dbReference type="SAM" id="MobiDB-lite"/>
    </source>
</evidence>
<dbReference type="AlphaFoldDB" id="A0A9J7EVF2"/>
<dbReference type="Proteomes" id="UP000301870">
    <property type="component" value="Unplaced"/>
</dbReference>
<dbReference type="Pfam" id="PF07842">
    <property type="entry name" value="GCFC"/>
    <property type="match status" value="1"/>
</dbReference>
<keyword evidence="4" id="KW-1185">Reference proteome</keyword>
<name>A0A9J7EVF2_SPOLT</name>
<dbReference type="GO" id="GO:0071008">
    <property type="term" value="C:U2-type post-mRNA release spliceosomal complex"/>
    <property type="evidence" value="ECO:0007669"/>
    <property type="project" value="TreeGrafter"/>
</dbReference>
<dbReference type="InterPro" id="IPR045211">
    <property type="entry name" value="TFP11/STIP/Ntr1"/>
</dbReference>
<dbReference type="InterPro" id="IPR022783">
    <property type="entry name" value="GCFC_dom"/>
</dbReference>
<dbReference type="GeneID" id="111363957"/>
<proteinExistence type="predicted"/>
<feature type="domain" description="GCF C-terminal" evidence="3">
    <location>
        <begin position="175"/>
        <end position="256"/>
    </location>
</feature>
<dbReference type="RefSeq" id="XP_022836587.1">
    <property type="nucleotide sequence ID" value="XM_022980819.1"/>
</dbReference>
<keyword evidence="1" id="KW-0175">Coiled coil</keyword>